<accession>A0A2P2PSF0</accession>
<dbReference type="EMBL" id="GGEC01077180">
    <property type="protein sequence ID" value="MBX57664.1"/>
    <property type="molecule type" value="Transcribed_RNA"/>
</dbReference>
<reference evidence="1" key="1">
    <citation type="submission" date="2018-02" db="EMBL/GenBank/DDBJ databases">
        <title>Rhizophora mucronata_Transcriptome.</title>
        <authorList>
            <person name="Meera S.P."/>
            <person name="Sreeshan A."/>
            <person name="Augustine A."/>
        </authorList>
    </citation>
    <scope>NUCLEOTIDE SEQUENCE</scope>
    <source>
        <tissue evidence="1">Leaf</tissue>
    </source>
</reference>
<protein>
    <submittedName>
        <fullName evidence="1">Uncharacterized protein MANES_16G060000</fullName>
    </submittedName>
</protein>
<name>A0A2P2PSF0_RHIMU</name>
<dbReference type="AlphaFoldDB" id="A0A2P2PSF0"/>
<proteinExistence type="predicted"/>
<evidence type="ECO:0000313" key="1">
    <source>
        <dbReference type="EMBL" id="MBX57664.1"/>
    </source>
</evidence>
<sequence>MTLTFSLPRFSTTPFLLSSFPYSSLQPESYTSTSIQCVLPNPGCTGATI</sequence>
<organism evidence="1">
    <name type="scientific">Rhizophora mucronata</name>
    <name type="common">Asiatic mangrove</name>
    <dbReference type="NCBI Taxonomy" id="61149"/>
    <lineage>
        <taxon>Eukaryota</taxon>
        <taxon>Viridiplantae</taxon>
        <taxon>Streptophyta</taxon>
        <taxon>Embryophyta</taxon>
        <taxon>Tracheophyta</taxon>
        <taxon>Spermatophyta</taxon>
        <taxon>Magnoliopsida</taxon>
        <taxon>eudicotyledons</taxon>
        <taxon>Gunneridae</taxon>
        <taxon>Pentapetalae</taxon>
        <taxon>rosids</taxon>
        <taxon>fabids</taxon>
        <taxon>Malpighiales</taxon>
        <taxon>Rhizophoraceae</taxon>
        <taxon>Rhizophora</taxon>
    </lineage>
</organism>